<dbReference type="AlphaFoldDB" id="A0A074Z3T2"/>
<dbReference type="CTD" id="20330526"/>
<dbReference type="Proteomes" id="UP000054324">
    <property type="component" value="Unassembled WGS sequence"/>
</dbReference>
<protein>
    <submittedName>
        <fullName evidence="1">Uncharacterized protein</fullName>
    </submittedName>
</protein>
<feature type="non-terminal residue" evidence="1">
    <location>
        <position position="59"/>
    </location>
</feature>
<organism evidence="1 2">
    <name type="scientific">Opisthorchis viverrini</name>
    <name type="common">Southeast Asian liver fluke</name>
    <dbReference type="NCBI Taxonomy" id="6198"/>
    <lineage>
        <taxon>Eukaryota</taxon>
        <taxon>Metazoa</taxon>
        <taxon>Spiralia</taxon>
        <taxon>Lophotrochozoa</taxon>
        <taxon>Platyhelminthes</taxon>
        <taxon>Trematoda</taxon>
        <taxon>Digenea</taxon>
        <taxon>Opisthorchiida</taxon>
        <taxon>Opisthorchiata</taxon>
        <taxon>Opisthorchiidae</taxon>
        <taxon>Opisthorchis</taxon>
    </lineage>
</organism>
<proteinExistence type="predicted"/>
<sequence length="59" mass="6808">PNEDEGVETRRLGLSSITVENVKTKAPHSKDVETNPWVDRSEDMAYRKVTEQNFLQQFS</sequence>
<name>A0A074Z3T2_OPIVI</name>
<dbReference type="RefSeq" id="XP_009178248.1">
    <property type="nucleotide sequence ID" value="XM_009179984.1"/>
</dbReference>
<dbReference type="STRING" id="6198.A0A074Z3T2"/>
<dbReference type="EMBL" id="KL620375">
    <property type="protein sequence ID" value="KER18005.1"/>
    <property type="molecule type" value="Genomic_DNA"/>
</dbReference>
<gene>
    <name evidence="1" type="ORF">T265_16361</name>
</gene>
<dbReference type="KEGG" id="ovi:T265_16361"/>
<keyword evidence="2" id="KW-1185">Reference proteome</keyword>
<feature type="non-terminal residue" evidence="1">
    <location>
        <position position="1"/>
    </location>
</feature>
<evidence type="ECO:0000313" key="2">
    <source>
        <dbReference type="Proteomes" id="UP000054324"/>
    </source>
</evidence>
<reference evidence="1 2" key="1">
    <citation type="submission" date="2013-11" db="EMBL/GenBank/DDBJ databases">
        <title>Opisthorchis viverrini - life in the bile duct.</title>
        <authorList>
            <person name="Young N.D."/>
            <person name="Nagarajan N."/>
            <person name="Lin S.J."/>
            <person name="Korhonen P.K."/>
            <person name="Jex A.R."/>
            <person name="Hall R.S."/>
            <person name="Safavi-Hemami H."/>
            <person name="Kaewkong W."/>
            <person name="Bertrand D."/>
            <person name="Gao S."/>
            <person name="Seet Q."/>
            <person name="Wongkham S."/>
            <person name="Teh B.T."/>
            <person name="Wongkham C."/>
            <person name="Intapan P.M."/>
            <person name="Maleewong W."/>
            <person name="Yang X."/>
            <person name="Hu M."/>
            <person name="Wang Z."/>
            <person name="Hofmann A."/>
            <person name="Sternberg P.W."/>
            <person name="Tan P."/>
            <person name="Wang J."/>
            <person name="Gasser R.B."/>
        </authorList>
    </citation>
    <scope>NUCLEOTIDE SEQUENCE [LARGE SCALE GENOMIC DNA]</scope>
</reference>
<dbReference type="GeneID" id="20330526"/>
<evidence type="ECO:0000313" key="1">
    <source>
        <dbReference type="EMBL" id="KER18005.1"/>
    </source>
</evidence>
<accession>A0A074Z3T2</accession>